<reference evidence="2" key="1">
    <citation type="submission" date="2021-01" db="EMBL/GenBank/DDBJ databases">
        <authorList>
            <person name="Li R."/>
            <person name="Bekaert M."/>
        </authorList>
    </citation>
    <scope>NUCLEOTIDE SEQUENCE</scope>
    <source>
        <strain evidence="2">Farmed</strain>
    </source>
</reference>
<sequence length="198" mass="23118">MALMRIFSGRDRPRDTSARLKRRLGHAHDIVMRDDLFRAIIGQRQDRSALRHHLTCALGHRDQRIGRDVHGHQEIVERRVVVTPAQLRLVRKSRSHGRRNRSSAIRPSDRRTACRAIPSRDVAVEQTRHAQLFSQQADPLFHRRTLIRKGEAPRPPPAAWRCGPAICHWRAHDEPPCLPSIRSRRYRSCRFTIFNRPL</sequence>
<comment type="caution">
    <text evidence="2">The sequence shown here is derived from an EMBL/GenBank/DDBJ whole genome shotgun (WGS) entry which is preliminary data.</text>
</comment>
<dbReference type="EMBL" id="CAHIKZ030003657">
    <property type="protein sequence ID" value="CAE1302764.1"/>
    <property type="molecule type" value="Genomic_DNA"/>
</dbReference>
<dbReference type="AlphaFoldDB" id="A0A812DH31"/>
<gene>
    <name evidence="2" type="ORF">SPHA_55194</name>
</gene>
<evidence type="ECO:0000313" key="3">
    <source>
        <dbReference type="Proteomes" id="UP000597762"/>
    </source>
</evidence>
<protein>
    <submittedName>
        <fullName evidence="2">Uncharacterized protein</fullName>
    </submittedName>
</protein>
<proteinExistence type="predicted"/>
<name>A0A812DH31_ACAPH</name>
<evidence type="ECO:0000313" key="2">
    <source>
        <dbReference type="EMBL" id="CAE1302764.1"/>
    </source>
</evidence>
<dbReference type="Proteomes" id="UP000597762">
    <property type="component" value="Unassembled WGS sequence"/>
</dbReference>
<organism evidence="2 3">
    <name type="scientific">Acanthosepion pharaonis</name>
    <name type="common">Pharaoh cuttlefish</name>
    <name type="synonym">Sepia pharaonis</name>
    <dbReference type="NCBI Taxonomy" id="158019"/>
    <lineage>
        <taxon>Eukaryota</taxon>
        <taxon>Metazoa</taxon>
        <taxon>Spiralia</taxon>
        <taxon>Lophotrochozoa</taxon>
        <taxon>Mollusca</taxon>
        <taxon>Cephalopoda</taxon>
        <taxon>Coleoidea</taxon>
        <taxon>Decapodiformes</taxon>
        <taxon>Sepiida</taxon>
        <taxon>Sepiina</taxon>
        <taxon>Sepiidae</taxon>
        <taxon>Acanthosepion</taxon>
    </lineage>
</organism>
<accession>A0A812DH31</accession>
<feature type="compositionally biased region" description="Basic residues" evidence="1">
    <location>
        <begin position="91"/>
        <end position="101"/>
    </location>
</feature>
<evidence type="ECO:0000256" key="1">
    <source>
        <dbReference type="SAM" id="MobiDB-lite"/>
    </source>
</evidence>
<feature type="region of interest" description="Disordered" evidence="1">
    <location>
        <begin position="91"/>
        <end position="112"/>
    </location>
</feature>
<keyword evidence="3" id="KW-1185">Reference proteome</keyword>